<dbReference type="InterPro" id="IPR043131">
    <property type="entry name" value="BCAT-like_N"/>
</dbReference>
<dbReference type="GO" id="GO:0004084">
    <property type="term" value="F:branched-chain-amino-acid transaminase activity"/>
    <property type="evidence" value="ECO:0007669"/>
    <property type="project" value="UniProtKB-EC"/>
</dbReference>
<dbReference type="EMBL" id="FQUO01000008">
    <property type="protein sequence ID" value="SHF49337.1"/>
    <property type="molecule type" value="Genomic_DNA"/>
</dbReference>
<keyword evidence="11" id="KW-0032">Aminotransferase</keyword>
<sequence length="271" mass="30456">MKLFSNGQFLDADQPLFDAANRSFRYGEGLFETIKVLNAAPLLWPLHLERLEQGLQVLQIHTPSEFFSIMVAALKELCAYNGCSAAARARLAVYRKADDTLGYVLEATPLAPDAFRFNETGWNLALCTDVRKQQDALSNLKTANYLTYLMAARFAAQKGVDEALVLNGENGICDGSRTNIFMVKGNRLYTPALREGCIAGVMRRYLLENARRMDLAVVETGIDLKDLLQADEIFMTNAIQGIRWVQYFEGREYGNDLSRQLYSHLLATIYS</sequence>
<evidence type="ECO:0000256" key="7">
    <source>
        <dbReference type="ARBA" id="ARBA00022898"/>
    </source>
</evidence>
<dbReference type="PANTHER" id="PTHR42743:SF11">
    <property type="entry name" value="AMINODEOXYCHORISMATE LYASE"/>
    <property type="match status" value="1"/>
</dbReference>
<dbReference type="Gene3D" id="3.30.470.10">
    <property type="match status" value="1"/>
</dbReference>
<organism evidence="11 12">
    <name type="scientific">Cnuella takakiae</name>
    <dbReference type="NCBI Taxonomy" id="1302690"/>
    <lineage>
        <taxon>Bacteria</taxon>
        <taxon>Pseudomonadati</taxon>
        <taxon>Bacteroidota</taxon>
        <taxon>Chitinophagia</taxon>
        <taxon>Chitinophagales</taxon>
        <taxon>Chitinophagaceae</taxon>
        <taxon>Cnuella</taxon>
    </lineage>
</organism>
<evidence type="ECO:0000313" key="12">
    <source>
        <dbReference type="Proteomes" id="UP000184368"/>
    </source>
</evidence>
<accession>A0A1M5C3Z8</accession>
<reference evidence="11 12" key="1">
    <citation type="submission" date="2016-11" db="EMBL/GenBank/DDBJ databases">
        <authorList>
            <person name="Jaros S."/>
            <person name="Januszkiewicz K."/>
            <person name="Wedrychowicz H."/>
        </authorList>
    </citation>
    <scope>NUCLEOTIDE SEQUENCE [LARGE SCALE GENOMIC DNA]</scope>
    <source>
        <strain evidence="11 12">DSM 26897</strain>
    </source>
</reference>
<dbReference type="GO" id="GO:0008652">
    <property type="term" value="P:amino acid biosynthetic process"/>
    <property type="evidence" value="ECO:0007669"/>
    <property type="project" value="UniProtKB-ARBA"/>
</dbReference>
<dbReference type="InterPro" id="IPR001544">
    <property type="entry name" value="Aminotrans_IV"/>
</dbReference>
<comment type="cofactor">
    <cofactor evidence="1">
        <name>pyridoxal 5'-phosphate</name>
        <dbReference type="ChEBI" id="CHEBI:597326"/>
    </cofactor>
</comment>
<evidence type="ECO:0000256" key="1">
    <source>
        <dbReference type="ARBA" id="ARBA00001933"/>
    </source>
</evidence>
<proteinExistence type="inferred from homology"/>
<keyword evidence="11" id="KW-0808">Transferase</keyword>
<comment type="catalytic activity">
    <reaction evidence="10">
        <text>L-leucine + 2-oxoglutarate = 4-methyl-2-oxopentanoate + L-glutamate</text>
        <dbReference type="Rhea" id="RHEA:18321"/>
        <dbReference type="ChEBI" id="CHEBI:16810"/>
        <dbReference type="ChEBI" id="CHEBI:17865"/>
        <dbReference type="ChEBI" id="CHEBI:29985"/>
        <dbReference type="ChEBI" id="CHEBI:57427"/>
        <dbReference type="EC" id="2.6.1.42"/>
    </reaction>
</comment>
<dbReference type="GO" id="GO:0046394">
    <property type="term" value="P:carboxylic acid biosynthetic process"/>
    <property type="evidence" value="ECO:0007669"/>
    <property type="project" value="UniProtKB-ARBA"/>
</dbReference>
<evidence type="ECO:0000256" key="3">
    <source>
        <dbReference type="ARBA" id="ARBA00004931"/>
    </source>
</evidence>
<dbReference type="Proteomes" id="UP000184368">
    <property type="component" value="Unassembled WGS sequence"/>
</dbReference>
<comment type="catalytic activity">
    <reaction evidence="9">
        <text>L-isoleucine + 2-oxoglutarate = (S)-3-methyl-2-oxopentanoate + L-glutamate</text>
        <dbReference type="Rhea" id="RHEA:24801"/>
        <dbReference type="ChEBI" id="CHEBI:16810"/>
        <dbReference type="ChEBI" id="CHEBI:29985"/>
        <dbReference type="ChEBI" id="CHEBI:35146"/>
        <dbReference type="ChEBI" id="CHEBI:58045"/>
        <dbReference type="EC" id="2.6.1.42"/>
    </reaction>
</comment>
<evidence type="ECO:0000256" key="6">
    <source>
        <dbReference type="ARBA" id="ARBA00013053"/>
    </source>
</evidence>
<comment type="catalytic activity">
    <reaction evidence="8">
        <text>L-valine + 2-oxoglutarate = 3-methyl-2-oxobutanoate + L-glutamate</text>
        <dbReference type="Rhea" id="RHEA:24813"/>
        <dbReference type="ChEBI" id="CHEBI:11851"/>
        <dbReference type="ChEBI" id="CHEBI:16810"/>
        <dbReference type="ChEBI" id="CHEBI:29985"/>
        <dbReference type="ChEBI" id="CHEBI:57762"/>
        <dbReference type="EC" id="2.6.1.42"/>
    </reaction>
</comment>
<comment type="pathway">
    <text evidence="4">Amino-acid biosynthesis; L-leucine biosynthesis; L-leucine from 3-methyl-2-oxobutanoate: step 4/4.</text>
</comment>
<dbReference type="EC" id="2.6.1.42" evidence="6"/>
<evidence type="ECO:0000256" key="8">
    <source>
        <dbReference type="ARBA" id="ARBA00048212"/>
    </source>
</evidence>
<evidence type="ECO:0000256" key="5">
    <source>
        <dbReference type="ARBA" id="ARBA00009320"/>
    </source>
</evidence>
<dbReference type="AlphaFoldDB" id="A0A1M5C3Z8"/>
<protein>
    <recommendedName>
        <fullName evidence="6">branched-chain-amino-acid transaminase</fullName>
        <ecNumber evidence="6">2.6.1.42</ecNumber>
    </recommendedName>
</protein>
<dbReference type="Gene3D" id="3.20.10.10">
    <property type="entry name" value="D-amino Acid Aminotransferase, subunit A, domain 2"/>
    <property type="match status" value="1"/>
</dbReference>
<evidence type="ECO:0000256" key="9">
    <source>
        <dbReference type="ARBA" id="ARBA00048798"/>
    </source>
</evidence>
<dbReference type="FunFam" id="3.20.10.10:FF:000002">
    <property type="entry name" value="D-alanine aminotransferase"/>
    <property type="match status" value="1"/>
</dbReference>
<evidence type="ECO:0000256" key="10">
    <source>
        <dbReference type="ARBA" id="ARBA00049229"/>
    </source>
</evidence>
<dbReference type="InterPro" id="IPR036038">
    <property type="entry name" value="Aminotransferase-like"/>
</dbReference>
<evidence type="ECO:0000313" key="11">
    <source>
        <dbReference type="EMBL" id="SHF49337.1"/>
    </source>
</evidence>
<keyword evidence="7" id="KW-0663">Pyridoxal phosphate</keyword>
<dbReference type="InterPro" id="IPR050571">
    <property type="entry name" value="Class-IV_PLP-Dep_Aminotrnsfr"/>
</dbReference>
<dbReference type="SUPFAM" id="SSF56752">
    <property type="entry name" value="D-aminoacid aminotransferase-like PLP-dependent enzymes"/>
    <property type="match status" value="1"/>
</dbReference>
<evidence type="ECO:0000256" key="2">
    <source>
        <dbReference type="ARBA" id="ARBA00004824"/>
    </source>
</evidence>
<comment type="similarity">
    <text evidence="5">Belongs to the class-IV pyridoxal-phosphate-dependent aminotransferase family.</text>
</comment>
<dbReference type="InterPro" id="IPR043132">
    <property type="entry name" value="BCAT-like_C"/>
</dbReference>
<dbReference type="OrthoDB" id="9805628at2"/>
<comment type="pathway">
    <text evidence="3">Amino-acid biosynthesis; L-valine biosynthesis; L-valine from pyruvate: step 4/4.</text>
</comment>
<keyword evidence="12" id="KW-1185">Reference proteome</keyword>
<dbReference type="PANTHER" id="PTHR42743">
    <property type="entry name" value="AMINO-ACID AMINOTRANSFERASE"/>
    <property type="match status" value="1"/>
</dbReference>
<gene>
    <name evidence="11" type="ORF">SAMN05444008_108221</name>
</gene>
<dbReference type="RefSeq" id="WP_073043522.1">
    <property type="nucleotide sequence ID" value="NZ_FQUO01000008.1"/>
</dbReference>
<name>A0A1M5C3Z8_9BACT</name>
<comment type="pathway">
    <text evidence="2">Amino-acid biosynthesis; L-isoleucine biosynthesis; L-isoleucine from 2-oxobutanoate: step 4/4.</text>
</comment>
<dbReference type="STRING" id="1302690.BUE76_18345"/>
<evidence type="ECO:0000256" key="4">
    <source>
        <dbReference type="ARBA" id="ARBA00005072"/>
    </source>
</evidence>
<dbReference type="Pfam" id="PF01063">
    <property type="entry name" value="Aminotran_4"/>
    <property type="match status" value="1"/>
</dbReference>